<dbReference type="STRING" id="1434110.MSHOH_1399"/>
<dbReference type="PANTHER" id="PTHR46268:SF24">
    <property type="entry name" value="UNIVERSAL STRESS PROTEIN"/>
    <property type="match status" value="1"/>
</dbReference>
<dbReference type="PATRIC" id="fig|1434110.4.peg.1748"/>
<name>A0A0E3SD01_9EURY</name>
<dbReference type="KEGG" id="mhor:MSHOH_1399"/>
<dbReference type="GeneID" id="24830600"/>
<dbReference type="Pfam" id="PF00582">
    <property type="entry name" value="Usp"/>
    <property type="match status" value="1"/>
</dbReference>
<dbReference type="EMBL" id="CP009516">
    <property type="protein sequence ID" value="AKB77882.1"/>
    <property type="molecule type" value="Genomic_DNA"/>
</dbReference>
<proteinExistence type="inferred from homology"/>
<organism evidence="3 4">
    <name type="scientific">Methanosarcina horonobensis HB-1 = JCM 15518</name>
    <dbReference type="NCBI Taxonomy" id="1434110"/>
    <lineage>
        <taxon>Archaea</taxon>
        <taxon>Methanobacteriati</taxon>
        <taxon>Methanobacteriota</taxon>
        <taxon>Stenosarchaea group</taxon>
        <taxon>Methanomicrobia</taxon>
        <taxon>Methanosarcinales</taxon>
        <taxon>Methanosarcinaceae</taxon>
        <taxon>Methanosarcina</taxon>
    </lineage>
</organism>
<dbReference type="Gene3D" id="3.40.50.620">
    <property type="entry name" value="HUPs"/>
    <property type="match status" value="1"/>
</dbReference>
<keyword evidence="4" id="KW-1185">Reference proteome</keyword>
<evidence type="ECO:0000313" key="4">
    <source>
        <dbReference type="Proteomes" id="UP000033101"/>
    </source>
</evidence>
<dbReference type="Proteomes" id="UP000033101">
    <property type="component" value="Chromosome"/>
</dbReference>
<dbReference type="InterPro" id="IPR014729">
    <property type="entry name" value="Rossmann-like_a/b/a_fold"/>
</dbReference>
<dbReference type="PANTHER" id="PTHR46268">
    <property type="entry name" value="STRESS RESPONSE PROTEIN NHAX"/>
    <property type="match status" value="1"/>
</dbReference>
<dbReference type="HOGENOM" id="CLU_049301_11_1_2"/>
<dbReference type="PIRSF" id="PIRSF006276">
    <property type="entry name" value="UspA"/>
    <property type="match status" value="1"/>
</dbReference>
<dbReference type="InterPro" id="IPR006016">
    <property type="entry name" value="UspA"/>
</dbReference>
<dbReference type="PRINTS" id="PR01438">
    <property type="entry name" value="UNVRSLSTRESS"/>
</dbReference>
<feature type="domain" description="UspA" evidence="2">
    <location>
        <begin position="6"/>
        <end position="144"/>
    </location>
</feature>
<comment type="similarity">
    <text evidence="1">Belongs to the universal stress protein A family.</text>
</comment>
<dbReference type="OrthoDB" id="105697at2157"/>
<accession>A0A0E3SD01</accession>
<dbReference type="CDD" id="cd00293">
    <property type="entry name" value="USP-like"/>
    <property type="match status" value="1"/>
</dbReference>
<evidence type="ECO:0000313" key="3">
    <source>
        <dbReference type="EMBL" id="AKB77882.1"/>
    </source>
</evidence>
<evidence type="ECO:0000259" key="2">
    <source>
        <dbReference type="Pfam" id="PF00582"/>
    </source>
</evidence>
<dbReference type="SUPFAM" id="SSF52402">
    <property type="entry name" value="Adenine nucleotide alpha hydrolases-like"/>
    <property type="match status" value="1"/>
</dbReference>
<dbReference type="InterPro" id="IPR006015">
    <property type="entry name" value="Universal_stress_UspA"/>
</dbReference>
<protein>
    <submittedName>
        <fullName evidence="3">Universal stress protein</fullName>
    </submittedName>
</protein>
<dbReference type="AlphaFoldDB" id="A0A0E3SD01"/>
<dbReference type="RefSeq" id="WP_048138590.1">
    <property type="nucleotide sequence ID" value="NZ_CP009516.1"/>
</dbReference>
<reference evidence="3 4" key="1">
    <citation type="submission" date="2014-07" db="EMBL/GenBank/DDBJ databases">
        <title>Methanogenic archaea and the global carbon cycle.</title>
        <authorList>
            <person name="Henriksen J.R."/>
            <person name="Luke J."/>
            <person name="Reinhart S."/>
            <person name="Benedict M.N."/>
            <person name="Youngblut N.D."/>
            <person name="Metcalf M.E."/>
            <person name="Whitaker R.J."/>
            <person name="Metcalf W.W."/>
        </authorList>
    </citation>
    <scope>NUCLEOTIDE SEQUENCE [LARGE SCALE GENOMIC DNA]</scope>
    <source>
        <strain evidence="3 4">HB-1</strain>
    </source>
</reference>
<evidence type="ECO:0000256" key="1">
    <source>
        <dbReference type="ARBA" id="ARBA00008791"/>
    </source>
</evidence>
<gene>
    <name evidence="3" type="ORF">MSHOH_1399</name>
</gene>
<sequence>MREGTYKKIMVATDGSQLVKKAVDKAIEISRLSGAKLYAVYVVVPTTHSARDFGWEKTAMEHFRREGESATRFVEDAAKPAGVEVESVLLEGHPADKIVEFAEQNEIEMIVMGTLGKTGLDRFLLGSVAENVVRHSKTPVLVVRGEVTE</sequence>